<evidence type="ECO:0000256" key="4">
    <source>
        <dbReference type="PIRNR" id="PIRNR006230"/>
    </source>
</evidence>
<organism evidence="7">
    <name type="scientific">Fructobacillus tropaeoli</name>
    <dbReference type="NCBI Taxonomy" id="709323"/>
    <lineage>
        <taxon>Bacteria</taxon>
        <taxon>Bacillati</taxon>
        <taxon>Bacillota</taxon>
        <taxon>Bacilli</taxon>
        <taxon>Lactobacillales</taxon>
        <taxon>Lactobacillaceae</taxon>
        <taxon>Fructobacillus</taxon>
    </lineage>
</organism>
<dbReference type="InterPro" id="IPR023179">
    <property type="entry name" value="GTP-bd_ortho_bundle_sf"/>
</dbReference>
<dbReference type="RefSeq" id="WP_059393379.1">
    <property type="nucleotide sequence ID" value="NZ_CAUZLQ010000001.1"/>
</dbReference>
<dbReference type="PANTHER" id="PTHR45782">
    <property type="entry name" value="MITOCHONDRIAL RIBOSOME-ASSOCIATED GTPASE 1"/>
    <property type="match status" value="1"/>
</dbReference>
<gene>
    <name evidence="7" type="ORF">FTRO_0020590</name>
</gene>
<feature type="domain" description="CP-type G" evidence="6">
    <location>
        <begin position="12"/>
        <end position="180"/>
    </location>
</feature>
<dbReference type="InterPro" id="IPR019991">
    <property type="entry name" value="GTP-bd_ribosome_bgen"/>
</dbReference>
<comment type="subcellular location">
    <subcellularLocation>
        <location evidence="4">Cytoplasm</location>
    </subcellularLocation>
</comment>
<dbReference type="InterPro" id="IPR030378">
    <property type="entry name" value="G_CP_dom"/>
</dbReference>
<dbReference type="NCBIfam" id="TIGR03596">
    <property type="entry name" value="GTPase_YlqF"/>
    <property type="match status" value="1"/>
</dbReference>
<keyword evidence="4" id="KW-0963">Cytoplasm</keyword>
<dbReference type="PIRSF" id="PIRSF006230">
    <property type="entry name" value="MG442"/>
    <property type="match status" value="1"/>
</dbReference>
<comment type="function">
    <text evidence="4">Required for a late step of 50S ribosomal subunit assembly. Has GTPase activity.</text>
</comment>
<dbReference type="PROSITE" id="PS51721">
    <property type="entry name" value="G_CP"/>
    <property type="match status" value="1"/>
</dbReference>
<dbReference type="PANTHER" id="PTHR45782:SF4">
    <property type="entry name" value="MITOCHONDRIAL RIBOSOME-ASSOCIATED GTPASE 1"/>
    <property type="match status" value="1"/>
</dbReference>
<feature type="binding site" evidence="5">
    <location>
        <position position="176"/>
    </location>
    <ligand>
        <name>GTP</name>
        <dbReference type="ChEBI" id="CHEBI:37565"/>
    </ligand>
</feature>
<dbReference type="GO" id="GO:0005737">
    <property type="term" value="C:cytoplasm"/>
    <property type="evidence" value="ECO:0007669"/>
    <property type="project" value="UniProtKB-SubCell"/>
</dbReference>
<evidence type="ECO:0000256" key="3">
    <source>
        <dbReference type="ARBA" id="ARBA00023134"/>
    </source>
</evidence>
<proteinExistence type="inferred from homology"/>
<dbReference type="InterPro" id="IPR006073">
    <property type="entry name" value="GTP-bd"/>
</dbReference>
<dbReference type="Gene3D" id="3.40.50.300">
    <property type="entry name" value="P-loop containing nucleotide triphosphate hydrolases"/>
    <property type="match status" value="1"/>
</dbReference>
<dbReference type="SUPFAM" id="SSF52540">
    <property type="entry name" value="P-loop containing nucleoside triphosphate hydrolases"/>
    <property type="match status" value="1"/>
</dbReference>
<dbReference type="GO" id="GO:0006412">
    <property type="term" value="P:translation"/>
    <property type="evidence" value="ECO:0007669"/>
    <property type="project" value="TreeGrafter"/>
</dbReference>
<feature type="binding site" evidence="5">
    <location>
        <begin position="132"/>
        <end position="137"/>
    </location>
    <ligand>
        <name>GTP</name>
        <dbReference type="ChEBI" id="CHEBI:37565"/>
    </ligand>
</feature>
<dbReference type="FunFam" id="3.40.50.300:FF:000590">
    <property type="entry name" value="Ribosome biogenesis GTPase A"/>
    <property type="match status" value="1"/>
</dbReference>
<reference evidence="7" key="1">
    <citation type="journal article" date="2015" name="BMC Genomics">
        <title>Comparative genomics of Fructobacillus spp. and Leuconostoc spp. reveals niche-specific evolution of Fructobacillus spp.</title>
        <authorList>
            <person name="Endo A."/>
            <person name="Tanizawa Y."/>
            <person name="Tanaka N."/>
            <person name="Maeno S."/>
            <person name="Kumar H."/>
            <person name="Shiwa Y."/>
            <person name="Okada S."/>
            <person name="Yoshikawa H."/>
            <person name="Dicks L."/>
            <person name="Nakagawa J."/>
            <person name="Arita M."/>
        </authorList>
    </citation>
    <scope>NUCLEOTIDE SEQUENCE [LARGE SCALE GENOMIC DNA]</scope>
    <source>
        <strain evidence="7">F214-1</strain>
    </source>
</reference>
<dbReference type="InterPro" id="IPR016478">
    <property type="entry name" value="GTPase_MTG1"/>
</dbReference>
<dbReference type="InterPro" id="IPR027417">
    <property type="entry name" value="P-loop_NTPase"/>
</dbReference>
<evidence type="ECO:0000256" key="2">
    <source>
        <dbReference type="ARBA" id="ARBA00022741"/>
    </source>
</evidence>
<dbReference type="GO" id="GO:0003924">
    <property type="term" value="F:GTPase activity"/>
    <property type="evidence" value="ECO:0007669"/>
    <property type="project" value="TreeGrafter"/>
</dbReference>
<dbReference type="EMBL" id="DF968079">
    <property type="protein sequence ID" value="GAP03892.1"/>
    <property type="molecule type" value="Genomic_DNA"/>
</dbReference>
<accession>A0A3F3H1K8</accession>
<evidence type="ECO:0000259" key="6">
    <source>
        <dbReference type="PROSITE" id="PS51721"/>
    </source>
</evidence>
<dbReference type="GO" id="GO:0005525">
    <property type="term" value="F:GTP binding"/>
    <property type="evidence" value="ECO:0007669"/>
    <property type="project" value="UniProtKB-KW"/>
</dbReference>
<dbReference type="Pfam" id="PF01926">
    <property type="entry name" value="MMR_HSR1"/>
    <property type="match status" value="1"/>
</dbReference>
<dbReference type="Gene3D" id="1.10.1580.10">
    <property type="match status" value="1"/>
</dbReference>
<evidence type="ECO:0000256" key="5">
    <source>
        <dbReference type="PIRSR" id="PIRSR006230-1"/>
    </source>
</evidence>
<protein>
    <recommendedName>
        <fullName evidence="1 4">Ribosome biogenesis GTPase A</fullName>
    </recommendedName>
</protein>
<dbReference type="AlphaFoldDB" id="A0A3F3H1K8"/>
<dbReference type="Proteomes" id="UP000064514">
    <property type="component" value="Unassembled WGS sequence"/>
</dbReference>
<keyword evidence="3 4" id="KW-0342">GTP-binding</keyword>
<keyword evidence="2 4" id="KW-0547">Nucleotide-binding</keyword>
<evidence type="ECO:0000313" key="7">
    <source>
        <dbReference type="EMBL" id="GAP03892.1"/>
    </source>
</evidence>
<sequence>MGQLIQWYPGHMAKAFRLMRENLNLVDIVFELVDARLPASSRNPEVDKLIGDKPRLLVLTKADLADPKQTKAWKEHFEKEGLSVVVLDTRSPKTPQTMTKAAKAVLADKIKAQEKRGIENRPIRAMLAGIPNVGKSTLLNHLVQKNVAPTANKPGVTKKIAWLKTPAGLEILDSPGVLWPKFEDQQIGLRLALSGAVKDTLFAKDDAVLSLIAFFRDYRPQAIIDRYHLADDAFTTMSDVDILLAITAKLGFKDDYDKAAVRVLNDLRQGKLGTYTLDLIHE</sequence>
<comment type="similarity">
    <text evidence="4">Belongs to the TRAFAC class YlqF/YawG GTPase family. MTG1 subfamily.</text>
</comment>
<evidence type="ECO:0000256" key="1">
    <source>
        <dbReference type="ARBA" id="ARBA00014898"/>
    </source>
</evidence>
<dbReference type="CDD" id="cd01856">
    <property type="entry name" value="YlqF"/>
    <property type="match status" value="1"/>
</dbReference>
<name>A0A3F3H1K8_9LACO</name>
<dbReference type="STRING" id="709323.GCA_001047135_00436"/>